<accession>A0A1X1EJN9</accession>
<evidence type="ECO:0000256" key="1">
    <source>
        <dbReference type="SAM" id="Phobius"/>
    </source>
</evidence>
<keyword evidence="1" id="KW-1133">Transmembrane helix</keyword>
<protein>
    <submittedName>
        <fullName evidence="2">Uncharacterized protein</fullName>
    </submittedName>
</protein>
<feature type="transmembrane region" description="Helical" evidence="1">
    <location>
        <begin position="62"/>
        <end position="82"/>
    </location>
</feature>
<organism evidence="2 3">
    <name type="scientific">Pantoea cypripedii</name>
    <name type="common">Pectobacterium cypripedii</name>
    <name type="synonym">Erwinia cypripedii</name>
    <dbReference type="NCBI Taxonomy" id="55209"/>
    <lineage>
        <taxon>Bacteria</taxon>
        <taxon>Pseudomonadati</taxon>
        <taxon>Pseudomonadota</taxon>
        <taxon>Gammaproteobacteria</taxon>
        <taxon>Enterobacterales</taxon>
        <taxon>Erwiniaceae</taxon>
        <taxon>Pantoea</taxon>
    </lineage>
</organism>
<keyword evidence="1" id="KW-0812">Transmembrane</keyword>
<sequence length="165" mass="18546">MEEGAAGKSSDNTKEVIMDKTFMPALIWGTVCFLLLYCTLPSDFAQWWQVHQQFGVPMLQLLANSMIAIIPALMPLVCYVILSERVTSNKVFILVIPVVAWLITKLVILGGLYFIAAKTGDMPLYAEGFFSLVGRIITLHWLINALAYILTIMACSYAFWRECRS</sequence>
<feature type="transmembrane region" description="Helical" evidence="1">
    <location>
        <begin position="21"/>
        <end position="42"/>
    </location>
</feature>
<reference evidence="2 3" key="1">
    <citation type="journal article" date="2017" name="Antonie Van Leeuwenhoek">
        <title>Phylogenomic resolution of the bacterial genus Pantoea and its relationship with Erwinia and Tatumella.</title>
        <authorList>
            <person name="Palmer M."/>
            <person name="Steenkamp E.T."/>
            <person name="Coetzee M.P."/>
            <person name="Chan W.Y."/>
            <person name="van Zyl E."/>
            <person name="De Maayer P."/>
            <person name="Coutinho T.A."/>
            <person name="Blom J."/>
            <person name="Smits T.H."/>
            <person name="Duffy B."/>
            <person name="Venter S.N."/>
        </authorList>
    </citation>
    <scope>NUCLEOTIDE SEQUENCE [LARGE SCALE GENOMIC DNA]</scope>
    <source>
        <strain evidence="2 3">LMG 2657</strain>
    </source>
</reference>
<dbReference type="AlphaFoldDB" id="A0A1X1EJN9"/>
<feature type="transmembrane region" description="Helical" evidence="1">
    <location>
        <begin position="136"/>
        <end position="160"/>
    </location>
</feature>
<evidence type="ECO:0000313" key="2">
    <source>
        <dbReference type="EMBL" id="ORM89167.1"/>
    </source>
</evidence>
<dbReference type="Proteomes" id="UP000193749">
    <property type="component" value="Unassembled WGS sequence"/>
</dbReference>
<dbReference type="EMBL" id="MLJI01000002">
    <property type="protein sequence ID" value="ORM89167.1"/>
    <property type="molecule type" value="Genomic_DNA"/>
</dbReference>
<comment type="caution">
    <text evidence="2">The sequence shown here is derived from an EMBL/GenBank/DDBJ whole genome shotgun (WGS) entry which is preliminary data.</text>
</comment>
<gene>
    <name evidence="2" type="ORF">HA50_21170</name>
</gene>
<proteinExistence type="predicted"/>
<feature type="transmembrane region" description="Helical" evidence="1">
    <location>
        <begin position="91"/>
        <end position="116"/>
    </location>
</feature>
<keyword evidence="1" id="KW-0472">Membrane</keyword>
<name>A0A1X1EJN9_PANCY</name>
<keyword evidence="3" id="KW-1185">Reference proteome</keyword>
<evidence type="ECO:0000313" key="3">
    <source>
        <dbReference type="Proteomes" id="UP000193749"/>
    </source>
</evidence>